<dbReference type="InterPro" id="IPR029063">
    <property type="entry name" value="SAM-dependent_MTases_sf"/>
</dbReference>
<keyword evidence="8" id="KW-0472">Membrane</keyword>
<dbReference type="InterPro" id="IPR003358">
    <property type="entry name" value="tRNA_(Gua-N-7)_MeTrfase_Trmb"/>
</dbReference>
<evidence type="ECO:0000256" key="7">
    <source>
        <dbReference type="ARBA" id="ARBA00022694"/>
    </source>
</evidence>
<evidence type="ECO:0000256" key="5">
    <source>
        <dbReference type="ARBA" id="ARBA00022679"/>
    </source>
</evidence>
<reference evidence="9 10" key="1">
    <citation type="journal article" date="2011" name="Appl. Environ. Microbiol.">
        <title>The genome of Buchnera aphidicola from the aphid Cinara tujafilina provides new clues about the evolutionary history of metabolic losses in bacterial endosymbionts.</title>
        <authorList>
            <person name="Lamelas A."/>
            <person name="Gosalbes M.J."/>
            <person name="Moya A."/>
            <person name="Latorre A."/>
        </authorList>
    </citation>
    <scope>NUCLEOTIDE SEQUENCE [LARGE SCALE GENOMIC DNA]</scope>
    <source>
        <strain evidence="10">Cinara tujafilina</strain>
    </source>
</reference>
<keyword evidence="8" id="KW-0812">Transmembrane</keyword>
<dbReference type="Gene3D" id="3.40.50.150">
    <property type="entry name" value="Vaccinia Virus protein VP39"/>
    <property type="match status" value="1"/>
</dbReference>
<proteinExistence type="predicted"/>
<evidence type="ECO:0000256" key="8">
    <source>
        <dbReference type="SAM" id="Phobius"/>
    </source>
</evidence>
<dbReference type="PANTHER" id="PTHR23417">
    <property type="entry name" value="3-DEOXY-D-MANNO-OCTULOSONIC-ACID TRANSFERASE/TRNA GUANINE-N 7 - -METHYLTRANSFERASE"/>
    <property type="match status" value="1"/>
</dbReference>
<keyword evidence="10" id="KW-1185">Reference proteome</keyword>
<dbReference type="PANTHER" id="PTHR23417:SF14">
    <property type="entry name" value="PENTACOTRIPEPTIDE-REPEAT REGION OF PRORP DOMAIN-CONTAINING PROTEIN"/>
    <property type="match status" value="1"/>
</dbReference>
<evidence type="ECO:0000256" key="1">
    <source>
        <dbReference type="ARBA" id="ARBA00000142"/>
    </source>
</evidence>
<sequence>MRKNHKYISYIFLKIIIDYINLINYFRKMIMKDCFNFQLFHTNYKTKSYVLRYRKTNFLNSSNIIQKLWAQFGITYTNNYISLQDIFENNKPIIVDIGFGSREYFVKKAEYYPNINFLGIEVYFPGILSNIKYANLYNINNIKIINYDAIDVFLYMIPNKILTMVQIFFPDPWPKRKHHKRRIITDVFIKLLSKKLMTNGIIYIKTDCLSYAYHIKKFFKI</sequence>
<accession>F7WZQ9</accession>
<dbReference type="NCBIfam" id="TIGR00091">
    <property type="entry name" value="tRNA (guanosine(46)-N7)-methyltransferase TrmB"/>
    <property type="match status" value="1"/>
</dbReference>
<comment type="catalytic activity">
    <reaction evidence="1">
        <text>guanosine(46) in tRNA + S-adenosyl-L-methionine = N(7)-methylguanosine(46) in tRNA + S-adenosyl-L-homocysteine</text>
        <dbReference type="Rhea" id="RHEA:42708"/>
        <dbReference type="Rhea" id="RHEA-COMP:10188"/>
        <dbReference type="Rhea" id="RHEA-COMP:10189"/>
        <dbReference type="ChEBI" id="CHEBI:57856"/>
        <dbReference type="ChEBI" id="CHEBI:59789"/>
        <dbReference type="ChEBI" id="CHEBI:74269"/>
        <dbReference type="ChEBI" id="CHEBI:74480"/>
        <dbReference type="EC" id="2.1.1.33"/>
    </reaction>
</comment>
<evidence type="ECO:0000256" key="3">
    <source>
        <dbReference type="ARBA" id="ARBA00011977"/>
    </source>
</evidence>
<dbReference type="SUPFAM" id="SSF53335">
    <property type="entry name" value="S-adenosyl-L-methionine-dependent methyltransferases"/>
    <property type="match status" value="1"/>
</dbReference>
<name>F7WZQ9_9GAMM</name>
<dbReference type="EMBL" id="CP001817">
    <property type="protein sequence ID" value="AEH39935.1"/>
    <property type="molecule type" value="Genomic_DNA"/>
</dbReference>
<dbReference type="GO" id="GO:0043527">
    <property type="term" value="C:tRNA methyltransferase complex"/>
    <property type="evidence" value="ECO:0007669"/>
    <property type="project" value="TreeGrafter"/>
</dbReference>
<keyword evidence="5" id="KW-0808">Transferase</keyword>
<keyword evidence="4" id="KW-0489">Methyltransferase</keyword>
<evidence type="ECO:0000313" key="10">
    <source>
        <dbReference type="Proteomes" id="UP000006811"/>
    </source>
</evidence>
<dbReference type="Pfam" id="PF02390">
    <property type="entry name" value="Methyltransf_4"/>
    <property type="match status" value="1"/>
</dbReference>
<gene>
    <name evidence="9" type="primary">yggH</name>
    <name evidence="9" type="ORF">BCTU_371</name>
</gene>
<evidence type="ECO:0000256" key="6">
    <source>
        <dbReference type="ARBA" id="ARBA00022691"/>
    </source>
</evidence>
<feature type="transmembrane region" description="Helical" evidence="8">
    <location>
        <begin position="7"/>
        <end position="26"/>
    </location>
</feature>
<dbReference type="eggNOG" id="COG0220">
    <property type="taxonomic scope" value="Bacteria"/>
</dbReference>
<evidence type="ECO:0000256" key="4">
    <source>
        <dbReference type="ARBA" id="ARBA00022603"/>
    </source>
</evidence>
<keyword evidence="6" id="KW-0949">S-adenosyl-L-methionine</keyword>
<dbReference type="GO" id="GO:0008176">
    <property type="term" value="F:tRNA (guanine(46)-N7)-methyltransferase activity"/>
    <property type="evidence" value="ECO:0007669"/>
    <property type="project" value="UniProtKB-EC"/>
</dbReference>
<comment type="function">
    <text evidence="2">Catalyzes the formation of N(7)-methylguanine at position 46 (m7G46) in tRNA.</text>
</comment>
<evidence type="ECO:0000313" key="9">
    <source>
        <dbReference type="EMBL" id="AEH39935.1"/>
    </source>
</evidence>
<keyword evidence="7" id="KW-0819">tRNA processing</keyword>
<dbReference type="KEGG" id="baj:BCTU_371"/>
<protein>
    <recommendedName>
        <fullName evidence="3">tRNA (guanine(46)-N(7))-methyltransferase</fullName>
        <ecNumber evidence="3">2.1.1.33</ecNumber>
    </recommendedName>
</protein>
<dbReference type="Proteomes" id="UP000006811">
    <property type="component" value="Chromosome"/>
</dbReference>
<organism evidence="9 10">
    <name type="scientific">Buchnera aphidicola</name>
    <name type="common">Cinara tujafilina</name>
    <dbReference type="NCBI Taxonomy" id="261317"/>
    <lineage>
        <taxon>Bacteria</taxon>
        <taxon>Pseudomonadati</taxon>
        <taxon>Pseudomonadota</taxon>
        <taxon>Gammaproteobacteria</taxon>
        <taxon>Enterobacterales</taxon>
        <taxon>Erwiniaceae</taxon>
        <taxon>Buchnera</taxon>
    </lineage>
</organism>
<dbReference type="HOGENOM" id="CLU_1248677_0_0_6"/>
<dbReference type="EC" id="2.1.1.33" evidence="3"/>
<evidence type="ECO:0000256" key="2">
    <source>
        <dbReference type="ARBA" id="ARBA00003015"/>
    </source>
</evidence>
<dbReference type="AlphaFoldDB" id="F7WZQ9"/>
<dbReference type="PROSITE" id="PS51625">
    <property type="entry name" value="SAM_MT_TRMB"/>
    <property type="match status" value="1"/>
</dbReference>
<dbReference type="STRING" id="261317.BCTU_371"/>
<keyword evidence="8" id="KW-1133">Transmembrane helix</keyword>